<feature type="domain" description="RNA polymerase sigma-70 region 2" evidence="6">
    <location>
        <begin position="24"/>
        <end position="90"/>
    </location>
</feature>
<dbReference type="Gene3D" id="1.10.10.10">
    <property type="entry name" value="Winged helix-like DNA-binding domain superfamily/Winged helix DNA-binding domain"/>
    <property type="match status" value="1"/>
</dbReference>
<evidence type="ECO:0000313" key="8">
    <source>
        <dbReference type="EMBL" id="KEQ24023.1"/>
    </source>
</evidence>
<dbReference type="PANTHER" id="PTHR43133:SF8">
    <property type="entry name" value="RNA POLYMERASE SIGMA FACTOR HI_1459-RELATED"/>
    <property type="match status" value="1"/>
</dbReference>
<keyword evidence="5" id="KW-0804">Transcription</keyword>
<dbReference type="InterPro" id="IPR013249">
    <property type="entry name" value="RNA_pol_sigma70_r4_t2"/>
</dbReference>
<dbReference type="GO" id="GO:0003677">
    <property type="term" value="F:DNA binding"/>
    <property type="evidence" value="ECO:0007669"/>
    <property type="project" value="UniProtKB-KW"/>
</dbReference>
<evidence type="ECO:0000259" key="7">
    <source>
        <dbReference type="Pfam" id="PF08281"/>
    </source>
</evidence>
<keyword evidence="2" id="KW-0805">Transcription regulation</keyword>
<dbReference type="InterPro" id="IPR036388">
    <property type="entry name" value="WH-like_DNA-bd_sf"/>
</dbReference>
<dbReference type="GO" id="GO:0006352">
    <property type="term" value="P:DNA-templated transcription initiation"/>
    <property type="evidence" value="ECO:0007669"/>
    <property type="project" value="InterPro"/>
</dbReference>
<dbReference type="eggNOG" id="COG1595">
    <property type="taxonomic scope" value="Bacteria"/>
</dbReference>
<dbReference type="InterPro" id="IPR039425">
    <property type="entry name" value="RNA_pol_sigma-70-like"/>
</dbReference>
<reference evidence="8 9" key="1">
    <citation type="submission" date="2014-06" db="EMBL/GenBank/DDBJ databases">
        <title>Draft genome sequence of Paenibacillus sp. MSt1.</title>
        <authorList>
            <person name="Aw Y.K."/>
            <person name="Ong K.S."/>
            <person name="Gan H.M."/>
            <person name="Lee S.M."/>
        </authorList>
    </citation>
    <scope>NUCLEOTIDE SEQUENCE [LARGE SCALE GENOMIC DNA]</scope>
    <source>
        <strain evidence="8 9">MSt1</strain>
    </source>
</reference>
<keyword evidence="4" id="KW-0238">DNA-binding</keyword>
<dbReference type="InterPro" id="IPR013324">
    <property type="entry name" value="RNA_pol_sigma_r3/r4-like"/>
</dbReference>
<keyword evidence="9" id="KW-1185">Reference proteome</keyword>
<evidence type="ECO:0000313" key="9">
    <source>
        <dbReference type="Proteomes" id="UP000028123"/>
    </source>
</evidence>
<dbReference type="EMBL" id="JNVM01000017">
    <property type="protein sequence ID" value="KEQ24023.1"/>
    <property type="molecule type" value="Genomic_DNA"/>
</dbReference>
<dbReference type="InterPro" id="IPR014284">
    <property type="entry name" value="RNA_pol_sigma-70_dom"/>
</dbReference>
<protein>
    <submittedName>
        <fullName evidence="8">RNA polymerase subunit sigma-24</fullName>
    </submittedName>
</protein>
<dbReference type="GO" id="GO:0016987">
    <property type="term" value="F:sigma factor activity"/>
    <property type="evidence" value="ECO:0007669"/>
    <property type="project" value="UniProtKB-KW"/>
</dbReference>
<evidence type="ECO:0000256" key="4">
    <source>
        <dbReference type="ARBA" id="ARBA00023125"/>
    </source>
</evidence>
<dbReference type="SUPFAM" id="SSF88659">
    <property type="entry name" value="Sigma3 and sigma4 domains of RNA polymerase sigma factors"/>
    <property type="match status" value="1"/>
</dbReference>
<evidence type="ECO:0000256" key="1">
    <source>
        <dbReference type="ARBA" id="ARBA00010641"/>
    </source>
</evidence>
<keyword evidence="3" id="KW-0731">Sigma factor</keyword>
<evidence type="ECO:0000256" key="5">
    <source>
        <dbReference type="ARBA" id="ARBA00023163"/>
    </source>
</evidence>
<dbReference type="RefSeq" id="WP_036686119.1">
    <property type="nucleotide sequence ID" value="NZ_FYEP01000002.1"/>
</dbReference>
<feature type="domain" description="RNA polymerase sigma factor 70 region 4 type 2" evidence="7">
    <location>
        <begin position="125"/>
        <end position="177"/>
    </location>
</feature>
<dbReference type="PANTHER" id="PTHR43133">
    <property type="entry name" value="RNA POLYMERASE ECF-TYPE SIGMA FACTO"/>
    <property type="match status" value="1"/>
</dbReference>
<dbReference type="OrthoDB" id="2657224at2"/>
<dbReference type="CDD" id="cd06171">
    <property type="entry name" value="Sigma70_r4"/>
    <property type="match status" value="1"/>
</dbReference>
<evidence type="ECO:0000259" key="6">
    <source>
        <dbReference type="Pfam" id="PF04542"/>
    </source>
</evidence>
<dbReference type="SUPFAM" id="SSF88946">
    <property type="entry name" value="Sigma2 domain of RNA polymerase sigma factors"/>
    <property type="match status" value="1"/>
</dbReference>
<dbReference type="Proteomes" id="UP000028123">
    <property type="component" value="Unassembled WGS sequence"/>
</dbReference>
<accession>A0A081P000</accession>
<dbReference type="NCBIfam" id="TIGR02937">
    <property type="entry name" value="sigma70-ECF"/>
    <property type="match status" value="1"/>
</dbReference>
<dbReference type="AlphaFoldDB" id="A0A081P000"/>
<comment type="similarity">
    <text evidence="1">Belongs to the sigma-70 factor family. ECF subfamily.</text>
</comment>
<dbReference type="InterPro" id="IPR007627">
    <property type="entry name" value="RNA_pol_sigma70_r2"/>
</dbReference>
<proteinExistence type="inferred from homology"/>
<evidence type="ECO:0000256" key="2">
    <source>
        <dbReference type="ARBA" id="ARBA00023015"/>
    </source>
</evidence>
<sequence length="194" mass="23670">MEQWLTFLRNHFHHLDNSSQELIYHSFRELIYHDIYFLFRDHALAEDVVQESFLKVVEKAPKLENTVNMKAWLKKVARNTAYDCFKKNKKYRHVSDLQLVKDSEYFSPTEERTVADQVEEKIRDELLHEALNQLNFKYRHVLLLFYIEEKSYREIAQELQISEQALAQILTRARKKLFYYFSRKWVDQNESFRP</sequence>
<evidence type="ECO:0000256" key="3">
    <source>
        <dbReference type="ARBA" id="ARBA00023082"/>
    </source>
</evidence>
<gene>
    <name evidence="8" type="ORF">ET33_09910</name>
</gene>
<dbReference type="Pfam" id="PF04542">
    <property type="entry name" value="Sigma70_r2"/>
    <property type="match status" value="1"/>
</dbReference>
<comment type="caution">
    <text evidence="8">The sequence shown here is derived from an EMBL/GenBank/DDBJ whole genome shotgun (WGS) entry which is preliminary data.</text>
</comment>
<dbReference type="Pfam" id="PF08281">
    <property type="entry name" value="Sigma70_r4_2"/>
    <property type="match status" value="1"/>
</dbReference>
<dbReference type="Gene3D" id="1.10.1740.10">
    <property type="match status" value="1"/>
</dbReference>
<organism evidence="8 9">
    <name type="scientific">Paenibacillus tyrfis</name>
    <dbReference type="NCBI Taxonomy" id="1501230"/>
    <lineage>
        <taxon>Bacteria</taxon>
        <taxon>Bacillati</taxon>
        <taxon>Bacillota</taxon>
        <taxon>Bacilli</taxon>
        <taxon>Bacillales</taxon>
        <taxon>Paenibacillaceae</taxon>
        <taxon>Paenibacillus</taxon>
    </lineage>
</organism>
<dbReference type="InterPro" id="IPR013325">
    <property type="entry name" value="RNA_pol_sigma_r2"/>
</dbReference>
<name>A0A081P000_9BACL</name>